<dbReference type="PATRIC" id="fig|718255.3.peg.996"/>
<dbReference type="AlphaFoldDB" id="D4L2N7"/>
<reference evidence="1 2" key="2">
    <citation type="submission" date="2010-03" db="EMBL/GenBank/DDBJ databases">
        <authorList>
            <person name="Pajon A."/>
        </authorList>
    </citation>
    <scope>NUCLEOTIDE SEQUENCE [LARGE SCALE GENOMIC DNA]</scope>
    <source>
        <strain evidence="1 2">XB6B4</strain>
    </source>
</reference>
<dbReference type="KEGG" id="rix:RO1_36260"/>
<gene>
    <name evidence="1" type="ORF">RO1_36260</name>
</gene>
<sequence>MYGGKMRENKELIDKLRMYTSFNGKEVIHKIYMIRDMSFVKLRDSLIGMGQILEEDFEKQVYVIAIRSGTANMNTAVVAIQLMDDNTVSFLGYAKEGLIKQHTAEKAILKIMDQIKPTTDREVQ</sequence>
<evidence type="ECO:0000313" key="1">
    <source>
        <dbReference type="EMBL" id="CBL13877.1"/>
    </source>
</evidence>
<evidence type="ECO:0000313" key="2">
    <source>
        <dbReference type="Proteomes" id="UP000008953"/>
    </source>
</evidence>
<accession>D4L2N7</accession>
<organism evidence="1 2">
    <name type="scientific">Roseburia intestinalis XB6B4</name>
    <dbReference type="NCBI Taxonomy" id="718255"/>
    <lineage>
        <taxon>Bacteria</taxon>
        <taxon>Bacillati</taxon>
        <taxon>Bacillota</taxon>
        <taxon>Clostridia</taxon>
        <taxon>Lachnospirales</taxon>
        <taxon>Lachnospiraceae</taxon>
        <taxon>Roseburia</taxon>
    </lineage>
</organism>
<dbReference type="HOGENOM" id="CLU_2047973_0_0_9"/>
<dbReference type="EMBL" id="FP929050">
    <property type="protein sequence ID" value="CBL13877.1"/>
    <property type="molecule type" value="Genomic_DNA"/>
</dbReference>
<reference evidence="1 2" key="1">
    <citation type="submission" date="2010-03" db="EMBL/GenBank/DDBJ databases">
        <title>The genome sequence of Roseburia intestinalis XB6B4.</title>
        <authorList>
            <consortium name="metaHIT consortium -- http://www.metahit.eu/"/>
            <person name="Pajon A."/>
            <person name="Turner K."/>
            <person name="Parkhill J."/>
            <person name="Bernalier A."/>
        </authorList>
    </citation>
    <scope>NUCLEOTIDE SEQUENCE [LARGE SCALE GENOMIC DNA]</scope>
    <source>
        <strain evidence="1 2">XB6B4</strain>
    </source>
</reference>
<proteinExistence type="predicted"/>
<protein>
    <submittedName>
        <fullName evidence="1">Uncharacterized protein</fullName>
    </submittedName>
</protein>
<name>D4L2N7_9FIRM</name>
<dbReference type="Proteomes" id="UP000008953">
    <property type="component" value="Chromosome"/>
</dbReference>